<proteinExistence type="predicted"/>
<sequence>MNLRIGEIILRSFRGVHYIFLSIFFTENVEMLNIWIVHYVLVAC</sequence>
<gene>
    <name evidence="1" type="ORF">Hyperionvirus2_121</name>
</gene>
<organism evidence="1">
    <name type="scientific">Hyperionvirus sp</name>
    <dbReference type="NCBI Taxonomy" id="2487770"/>
    <lineage>
        <taxon>Viruses</taxon>
        <taxon>Varidnaviria</taxon>
        <taxon>Bamfordvirae</taxon>
        <taxon>Nucleocytoviricota</taxon>
        <taxon>Megaviricetes</taxon>
        <taxon>Imitervirales</taxon>
        <taxon>Mimiviridae</taxon>
        <taxon>Klosneuvirinae</taxon>
    </lineage>
</organism>
<name>A0A3G5AA71_9VIRU</name>
<protein>
    <submittedName>
        <fullName evidence="1">Uncharacterized protein</fullName>
    </submittedName>
</protein>
<evidence type="ECO:0000313" key="1">
    <source>
        <dbReference type="EMBL" id="AYV82753.1"/>
    </source>
</evidence>
<accession>A0A3G5AA71</accession>
<reference evidence="1" key="1">
    <citation type="submission" date="2018-10" db="EMBL/GenBank/DDBJ databases">
        <title>Hidden diversity of soil giant viruses.</title>
        <authorList>
            <person name="Schulz F."/>
            <person name="Alteio L."/>
            <person name="Goudeau D."/>
            <person name="Ryan E.M."/>
            <person name="Malmstrom R.R."/>
            <person name="Blanchard J."/>
            <person name="Woyke T."/>
        </authorList>
    </citation>
    <scope>NUCLEOTIDE SEQUENCE</scope>
    <source>
        <strain evidence="1">HYV1</strain>
    </source>
</reference>
<dbReference type="EMBL" id="MK072384">
    <property type="protein sequence ID" value="AYV82753.1"/>
    <property type="molecule type" value="Genomic_DNA"/>
</dbReference>